<dbReference type="InterPro" id="IPR018710">
    <property type="entry name" value="DUF2232"/>
</dbReference>
<gene>
    <name evidence="2" type="ORF">CK510_06795</name>
</gene>
<comment type="caution">
    <text evidence="2">The sequence shown here is derived from an EMBL/GenBank/DDBJ whole genome shotgun (WGS) entry which is preliminary data.</text>
</comment>
<keyword evidence="3" id="KW-1185">Reference proteome</keyword>
<feature type="transmembrane region" description="Helical" evidence="1">
    <location>
        <begin position="45"/>
        <end position="67"/>
    </location>
</feature>
<name>A0A2A2TM68_9CYAN</name>
<keyword evidence="1" id="KW-0472">Membrane</keyword>
<dbReference type="PANTHER" id="PTHR37185">
    <property type="entry name" value="MEMBRANE PROTEIN"/>
    <property type="match status" value="1"/>
</dbReference>
<reference evidence="2 3" key="1">
    <citation type="submission" date="2017-08" db="EMBL/GenBank/DDBJ databases">
        <title>Draft genome sequence of filamentous cyanobacterium Calothrix elsteri CCALA 953.</title>
        <authorList>
            <person name="Gagunashvili A.N."/>
            <person name="Elster J."/>
            <person name="Andresson O.S."/>
        </authorList>
    </citation>
    <scope>NUCLEOTIDE SEQUENCE [LARGE SCALE GENOMIC DNA]</scope>
    <source>
        <strain evidence="2 3">CCALA 953</strain>
    </source>
</reference>
<feature type="transmembrane region" description="Helical" evidence="1">
    <location>
        <begin position="148"/>
        <end position="170"/>
    </location>
</feature>
<proteinExistence type="predicted"/>
<dbReference type="Proteomes" id="UP000218238">
    <property type="component" value="Unassembled WGS sequence"/>
</dbReference>
<dbReference type="OrthoDB" id="508722at2"/>
<dbReference type="EMBL" id="NTFS01000049">
    <property type="protein sequence ID" value="PAX59507.1"/>
    <property type="molecule type" value="Genomic_DNA"/>
</dbReference>
<feature type="transmembrane region" description="Helical" evidence="1">
    <location>
        <begin position="176"/>
        <end position="205"/>
    </location>
</feature>
<accession>A0A2A2TM68</accession>
<feature type="transmembrane region" description="Helical" evidence="1">
    <location>
        <begin position="73"/>
        <end position="90"/>
    </location>
</feature>
<dbReference type="AlphaFoldDB" id="A0A2A2TM68"/>
<evidence type="ECO:0000313" key="3">
    <source>
        <dbReference type="Proteomes" id="UP000218238"/>
    </source>
</evidence>
<evidence type="ECO:0000313" key="2">
    <source>
        <dbReference type="EMBL" id="PAX59507.1"/>
    </source>
</evidence>
<sequence length="226" mass="25938">MASENEWSEKQENFTSPEVKVETPLRMVETAFLASTTSLIWFINFYFPVISPVLRIFFPVPIAWIYLRWGNRAAWMTAVVSGLLLSVLMGPIRSILFVMPFGFMGVLLGATWTRRVPWIVSISLSALLGTVGVFFRVWFLSILTGEDLWIYVINQVTDLIDWLFLILGILSTPSVLFIQIGAIAFVIFNNFLYLFLVHIASWLLLDRLGNPIPRPPQWIQVLMDYE</sequence>
<dbReference type="PANTHER" id="PTHR37185:SF3">
    <property type="entry name" value="MEMBRANE PROTEIN"/>
    <property type="match status" value="1"/>
</dbReference>
<dbReference type="Pfam" id="PF09991">
    <property type="entry name" value="DUF2232"/>
    <property type="match status" value="1"/>
</dbReference>
<evidence type="ECO:0000256" key="1">
    <source>
        <dbReference type="SAM" id="Phobius"/>
    </source>
</evidence>
<dbReference type="RefSeq" id="WP_095720975.1">
    <property type="nucleotide sequence ID" value="NZ_NTFS01000049.1"/>
</dbReference>
<keyword evidence="1" id="KW-1133">Transmembrane helix</keyword>
<feature type="transmembrane region" description="Helical" evidence="1">
    <location>
        <begin position="118"/>
        <end position="139"/>
    </location>
</feature>
<evidence type="ECO:0008006" key="4">
    <source>
        <dbReference type="Google" id="ProtNLM"/>
    </source>
</evidence>
<organism evidence="2 3">
    <name type="scientific">Brunnivagina elsteri CCALA 953</name>
    <dbReference type="NCBI Taxonomy" id="987040"/>
    <lineage>
        <taxon>Bacteria</taxon>
        <taxon>Bacillati</taxon>
        <taxon>Cyanobacteriota</taxon>
        <taxon>Cyanophyceae</taxon>
        <taxon>Nostocales</taxon>
        <taxon>Calotrichaceae</taxon>
        <taxon>Brunnivagina</taxon>
    </lineage>
</organism>
<keyword evidence="1" id="KW-0812">Transmembrane</keyword>
<protein>
    <recommendedName>
        <fullName evidence="4">DUF2232 domain-containing protein</fullName>
    </recommendedName>
</protein>